<evidence type="ECO:0000313" key="1">
    <source>
        <dbReference type="EMBL" id="KKL17733.1"/>
    </source>
</evidence>
<protein>
    <recommendedName>
        <fullName evidence="2">Sulfotransferase domain-containing protein</fullName>
    </recommendedName>
</protein>
<organism evidence="1">
    <name type="scientific">marine sediment metagenome</name>
    <dbReference type="NCBI Taxonomy" id="412755"/>
    <lineage>
        <taxon>unclassified sequences</taxon>
        <taxon>metagenomes</taxon>
        <taxon>ecological metagenomes</taxon>
    </lineage>
</organism>
<sequence length="193" mass="22353">MALKVGGAIFIHIPKTGGMWIRKYFEQVGIESREIGANHATSIELGKIDELTFCFVRHPLTWYQSYWKYKQTTQTRTNPPIDQFVDRPFAEFVTAALAEHGDYLNRFYSQFVKGVNYIGKQETLRDDFETLLRRAELPIDVNLLSGPEENKSIKPVASAKYTLPLAERVMRHEIRVARQFDYNYIPLDVLTGF</sequence>
<reference evidence="1" key="1">
    <citation type="journal article" date="2015" name="Nature">
        <title>Complex archaea that bridge the gap between prokaryotes and eukaryotes.</title>
        <authorList>
            <person name="Spang A."/>
            <person name="Saw J.H."/>
            <person name="Jorgensen S.L."/>
            <person name="Zaremba-Niedzwiedzka K."/>
            <person name="Martijn J."/>
            <person name="Lind A.E."/>
            <person name="van Eijk R."/>
            <person name="Schleper C."/>
            <person name="Guy L."/>
            <person name="Ettema T.J."/>
        </authorList>
    </citation>
    <scope>NUCLEOTIDE SEQUENCE</scope>
</reference>
<dbReference type="SUPFAM" id="SSF52540">
    <property type="entry name" value="P-loop containing nucleoside triphosphate hydrolases"/>
    <property type="match status" value="1"/>
</dbReference>
<name>A0A0F9E0X9_9ZZZZ</name>
<dbReference type="InterPro" id="IPR027417">
    <property type="entry name" value="P-loop_NTPase"/>
</dbReference>
<evidence type="ECO:0008006" key="2">
    <source>
        <dbReference type="Google" id="ProtNLM"/>
    </source>
</evidence>
<dbReference type="AlphaFoldDB" id="A0A0F9E0X9"/>
<accession>A0A0F9E0X9</accession>
<dbReference type="Gene3D" id="3.40.50.300">
    <property type="entry name" value="P-loop containing nucleotide triphosphate hydrolases"/>
    <property type="match status" value="1"/>
</dbReference>
<dbReference type="EMBL" id="LAZR01039142">
    <property type="protein sequence ID" value="KKL17733.1"/>
    <property type="molecule type" value="Genomic_DNA"/>
</dbReference>
<gene>
    <name evidence="1" type="ORF">LCGC14_2482610</name>
</gene>
<proteinExistence type="predicted"/>
<comment type="caution">
    <text evidence="1">The sequence shown here is derived from an EMBL/GenBank/DDBJ whole genome shotgun (WGS) entry which is preliminary data.</text>
</comment>